<protein>
    <submittedName>
        <fullName evidence="14">Cation/H+ exchanger</fullName>
    </submittedName>
</protein>
<dbReference type="InterPro" id="IPR050794">
    <property type="entry name" value="CPA2_transporter"/>
</dbReference>
<feature type="domain" description="Cation/H+ exchanger transmembrane" evidence="11">
    <location>
        <begin position="54"/>
        <end position="434"/>
    </location>
</feature>
<feature type="transmembrane region" description="Helical" evidence="10">
    <location>
        <begin position="383"/>
        <end position="402"/>
    </location>
</feature>
<evidence type="ECO:0000256" key="2">
    <source>
        <dbReference type="ARBA" id="ARBA00022448"/>
    </source>
</evidence>
<feature type="transmembrane region" description="Helical" evidence="10">
    <location>
        <begin position="414"/>
        <end position="437"/>
    </location>
</feature>
<comment type="caution">
    <text evidence="14">The sequence shown here is derived from an EMBL/GenBank/DDBJ whole genome shotgun (WGS) entry which is preliminary data.</text>
</comment>
<dbReference type="EMBL" id="MVGT01001372">
    <property type="protein sequence ID" value="OVA12694.1"/>
    <property type="molecule type" value="Genomic_DNA"/>
</dbReference>
<dbReference type="Pfam" id="PF23256">
    <property type="entry name" value="CHX17_2nd"/>
    <property type="match status" value="1"/>
</dbReference>
<feature type="transmembrane region" description="Helical" evidence="10">
    <location>
        <begin position="234"/>
        <end position="253"/>
    </location>
</feature>
<feature type="domain" description="Cation/H(+) antiporter C-terminal" evidence="13">
    <location>
        <begin position="631"/>
        <end position="777"/>
    </location>
</feature>
<evidence type="ECO:0000256" key="4">
    <source>
        <dbReference type="ARBA" id="ARBA00022692"/>
    </source>
</evidence>
<dbReference type="GO" id="GO:0015297">
    <property type="term" value="F:antiporter activity"/>
    <property type="evidence" value="ECO:0007669"/>
    <property type="project" value="InterPro"/>
</dbReference>
<evidence type="ECO:0000256" key="3">
    <source>
        <dbReference type="ARBA" id="ARBA00022538"/>
    </source>
</evidence>
<feature type="transmembrane region" description="Helical" evidence="10">
    <location>
        <begin position="168"/>
        <end position="189"/>
    </location>
</feature>
<keyword evidence="5" id="KW-0630">Potassium</keyword>
<dbReference type="InterPro" id="IPR057291">
    <property type="entry name" value="CHX17_2nd"/>
</dbReference>
<evidence type="ECO:0000256" key="9">
    <source>
        <dbReference type="ARBA" id="ARBA00038341"/>
    </source>
</evidence>
<feature type="transmembrane region" description="Helical" evidence="10">
    <location>
        <begin position="274"/>
        <end position="292"/>
    </location>
</feature>
<dbReference type="GO" id="GO:1902600">
    <property type="term" value="P:proton transmembrane transport"/>
    <property type="evidence" value="ECO:0007669"/>
    <property type="project" value="InterPro"/>
</dbReference>
<feature type="transmembrane region" description="Helical" evidence="10">
    <location>
        <begin position="37"/>
        <end position="60"/>
    </location>
</feature>
<keyword evidence="3" id="KW-0633">Potassium transport</keyword>
<keyword evidence="8 10" id="KW-0472">Membrane</keyword>
<keyword evidence="2" id="KW-0813">Transport</keyword>
<gene>
    <name evidence="14" type="ORF">BVC80_9017g50</name>
</gene>
<dbReference type="Pfam" id="PF23259">
    <property type="entry name" value="CHX17_C"/>
    <property type="match status" value="1"/>
</dbReference>
<evidence type="ECO:0000256" key="6">
    <source>
        <dbReference type="ARBA" id="ARBA00022989"/>
    </source>
</evidence>
<comment type="similarity">
    <text evidence="9">Belongs to the monovalent cation:proton antiporter 2 (CPA2) transporter (TC 2.A.37) family. CHX (TC 2.A.37.4) subfamily.</text>
</comment>
<evidence type="ECO:0000313" key="14">
    <source>
        <dbReference type="EMBL" id="OVA12694.1"/>
    </source>
</evidence>
<dbReference type="PANTHER" id="PTHR32468:SF66">
    <property type="entry name" value="CATION_H+ EXCHANGER DOMAIN-CONTAINING PROTEIN"/>
    <property type="match status" value="1"/>
</dbReference>
<name>A0A200QQD2_MACCD</name>
<sequence>MAPKVFPMVFNNQTTLCGPNILGSISSVWQGDNPLMYMFPVFSLQVSISTFFTASAWYLLKPFGQTSFVSYLIGGLVAGPPGLGRTKLFREDIFDKSAIYMFETFQFFGVMFFLFLVGVKTDLGMIKKSGKKAWVIGLSCFFLPLVLTLSIASIVQKSVQMDPNIARSLPFAASLMSLTSFHVIACFLADLNLLNSELGRLAMSASMISGLCSWATALIGFTSIQSFQTNKPHTFPWIMLSCCGMLMFIVYVLRPIMFWIIRHTPADKNVKEGYIFFIFVMVLVCSFFGEVAGQHYLIGPMMLGLAVPVGPPLGAAIEDKLECFITTLLLPILIIAMSCRTNIFNITFENFAIIEFVVLISFLGKFIGAVLPALYCRMQYQDALLLGLIMNVQGVFDLQFWFRALAYELIDPQVYSGLIISMVIITGTISPVVKILYNPSRRYIAYKRRTVQHTKSNAELRILACIYHDQNVPTILKLLEASHPTTYSPICVYVLHLIQLQGRASSLLVAHKRNPKDPSHFGPSSHIINAFRFYENHNQGAIYVNSFTAISPYTTMHDDICALGLERRTSLIIVPFHHQPTVTSTLHSPTAIRKVNQNILNKAPCSVGILIDRGSTTAAASAGILGNRNSYCVGVIFLGGADDREALAYGARMGEDENVNLTVFRFIIYKEKIDHTTNEKKQDYDEINEFRINSVGNKNIVYREEVVKDGIELVSTIRSMEKSFELLMVGRQHGEESSQLLRGLEEWNEFPELGLIGDLLATSDSGCTGSVLVVQQQPCTNSSLLDSPKYHFGNVI</sequence>
<keyword evidence="4 10" id="KW-0812">Transmembrane</keyword>
<evidence type="ECO:0000256" key="1">
    <source>
        <dbReference type="ARBA" id="ARBA00004141"/>
    </source>
</evidence>
<dbReference type="Gene3D" id="1.20.1530.20">
    <property type="match status" value="1"/>
</dbReference>
<dbReference type="GO" id="GO:0016020">
    <property type="term" value="C:membrane"/>
    <property type="evidence" value="ECO:0007669"/>
    <property type="project" value="UniProtKB-SubCell"/>
</dbReference>
<evidence type="ECO:0000256" key="5">
    <source>
        <dbReference type="ARBA" id="ARBA00022958"/>
    </source>
</evidence>
<dbReference type="PANTHER" id="PTHR32468">
    <property type="entry name" value="CATION/H + ANTIPORTER"/>
    <property type="match status" value="1"/>
</dbReference>
<feature type="transmembrane region" description="Helical" evidence="10">
    <location>
        <begin position="133"/>
        <end position="156"/>
    </location>
</feature>
<dbReference type="GO" id="GO:0006813">
    <property type="term" value="P:potassium ion transport"/>
    <property type="evidence" value="ECO:0007669"/>
    <property type="project" value="UniProtKB-KW"/>
</dbReference>
<feature type="transmembrane region" description="Helical" evidence="10">
    <location>
        <begin position="67"/>
        <end position="84"/>
    </location>
</feature>
<dbReference type="OMA" id="PFHMQWR"/>
<dbReference type="InterPro" id="IPR038770">
    <property type="entry name" value="Na+/solute_symporter_sf"/>
</dbReference>
<feature type="transmembrane region" description="Helical" evidence="10">
    <location>
        <begin position="351"/>
        <end position="376"/>
    </location>
</feature>
<dbReference type="AlphaFoldDB" id="A0A200QQD2"/>
<reference evidence="14 15" key="1">
    <citation type="journal article" date="2017" name="Mol. Plant">
        <title>The Genome of Medicinal Plant Macleaya cordata Provides New Insights into Benzylisoquinoline Alkaloids Metabolism.</title>
        <authorList>
            <person name="Liu X."/>
            <person name="Liu Y."/>
            <person name="Huang P."/>
            <person name="Ma Y."/>
            <person name="Qing Z."/>
            <person name="Tang Q."/>
            <person name="Cao H."/>
            <person name="Cheng P."/>
            <person name="Zheng Y."/>
            <person name="Yuan Z."/>
            <person name="Zhou Y."/>
            <person name="Liu J."/>
            <person name="Tang Z."/>
            <person name="Zhuo Y."/>
            <person name="Zhang Y."/>
            <person name="Yu L."/>
            <person name="Huang J."/>
            <person name="Yang P."/>
            <person name="Peng Q."/>
            <person name="Zhang J."/>
            <person name="Jiang W."/>
            <person name="Zhang Z."/>
            <person name="Lin K."/>
            <person name="Ro D.K."/>
            <person name="Chen X."/>
            <person name="Xiong X."/>
            <person name="Shang Y."/>
            <person name="Huang S."/>
            <person name="Zeng J."/>
        </authorList>
    </citation>
    <scope>NUCLEOTIDE SEQUENCE [LARGE SCALE GENOMIC DNA]</scope>
    <source>
        <strain evidence="15">cv. BLH2017</strain>
        <tissue evidence="14">Root</tissue>
    </source>
</reference>
<feature type="transmembrane region" description="Helical" evidence="10">
    <location>
        <begin position="324"/>
        <end position="345"/>
    </location>
</feature>
<feature type="domain" description="Cation/H(+) antiporter central" evidence="12">
    <location>
        <begin position="491"/>
        <end position="619"/>
    </location>
</feature>
<evidence type="ECO:0000313" key="15">
    <source>
        <dbReference type="Proteomes" id="UP000195402"/>
    </source>
</evidence>
<evidence type="ECO:0000256" key="8">
    <source>
        <dbReference type="ARBA" id="ARBA00023136"/>
    </source>
</evidence>
<dbReference type="OrthoDB" id="1868135at2759"/>
<dbReference type="InParanoid" id="A0A200QQD2"/>
<evidence type="ECO:0000256" key="7">
    <source>
        <dbReference type="ARBA" id="ARBA00023065"/>
    </source>
</evidence>
<dbReference type="Pfam" id="PF00999">
    <property type="entry name" value="Na_H_Exchanger"/>
    <property type="match status" value="1"/>
</dbReference>
<evidence type="ECO:0000259" key="12">
    <source>
        <dbReference type="Pfam" id="PF23256"/>
    </source>
</evidence>
<accession>A0A200QQD2</accession>
<proteinExistence type="inferred from homology"/>
<dbReference type="GO" id="GO:0006885">
    <property type="term" value="P:regulation of pH"/>
    <property type="evidence" value="ECO:0007669"/>
    <property type="project" value="TreeGrafter"/>
</dbReference>
<evidence type="ECO:0000259" key="11">
    <source>
        <dbReference type="Pfam" id="PF00999"/>
    </source>
</evidence>
<dbReference type="Proteomes" id="UP000195402">
    <property type="component" value="Unassembled WGS sequence"/>
</dbReference>
<evidence type="ECO:0000256" key="10">
    <source>
        <dbReference type="SAM" id="Phobius"/>
    </source>
</evidence>
<feature type="transmembrane region" description="Helical" evidence="10">
    <location>
        <begin position="201"/>
        <end position="222"/>
    </location>
</feature>
<dbReference type="InterPro" id="IPR006153">
    <property type="entry name" value="Cation/H_exchanger_TM"/>
</dbReference>
<organism evidence="14 15">
    <name type="scientific">Macleaya cordata</name>
    <name type="common">Five-seeded plume-poppy</name>
    <name type="synonym">Bocconia cordata</name>
    <dbReference type="NCBI Taxonomy" id="56857"/>
    <lineage>
        <taxon>Eukaryota</taxon>
        <taxon>Viridiplantae</taxon>
        <taxon>Streptophyta</taxon>
        <taxon>Embryophyta</taxon>
        <taxon>Tracheophyta</taxon>
        <taxon>Spermatophyta</taxon>
        <taxon>Magnoliopsida</taxon>
        <taxon>Ranunculales</taxon>
        <taxon>Papaveraceae</taxon>
        <taxon>Papaveroideae</taxon>
        <taxon>Macleaya</taxon>
    </lineage>
</organism>
<dbReference type="InterPro" id="IPR057290">
    <property type="entry name" value="CHX17_C"/>
</dbReference>
<dbReference type="GO" id="GO:0012505">
    <property type="term" value="C:endomembrane system"/>
    <property type="evidence" value="ECO:0007669"/>
    <property type="project" value="TreeGrafter"/>
</dbReference>
<comment type="subcellular location">
    <subcellularLocation>
        <location evidence="1">Membrane</location>
        <topology evidence="1">Multi-pass membrane protein</topology>
    </subcellularLocation>
</comment>
<keyword evidence="6 10" id="KW-1133">Transmembrane helix</keyword>
<feature type="transmembrane region" description="Helical" evidence="10">
    <location>
        <begin position="104"/>
        <end position="121"/>
    </location>
</feature>
<feature type="transmembrane region" description="Helical" evidence="10">
    <location>
        <begin position="298"/>
        <end position="317"/>
    </location>
</feature>
<keyword evidence="7" id="KW-0406">Ion transport</keyword>
<evidence type="ECO:0000259" key="13">
    <source>
        <dbReference type="Pfam" id="PF23259"/>
    </source>
</evidence>
<keyword evidence="15" id="KW-1185">Reference proteome</keyword>